<name>A0A327RIQ4_9FLAO</name>
<proteinExistence type="predicted"/>
<comment type="caution">
    <text evidence="1">The sequence shown here is derived from an EMBL/GenBank/DDBJ whole genome shotgun (WGS) entry which is preliminary data.</text>
</comment>
<protein>
    <submittedName>
        <fullName evidence="1">Uncharacterized protein</fullName>
    </submittedName>
</protein>
<evidence type="ECO:0000313" key="2">
    <source>
        <dbReference type="Proteomes" id="UP000249696"/>
    </source>
</evidence>
<reference evidence="1 2" key="1">
    <citation type="submission" date="2018-06" db="EMBL/GenBank/DDBJ databases">
        <title>Genomic Encyclopedia of Archaeal and Bacterial Type Strains, Phase II (KMG-II): from individual species to whole genera.</title>
        <authorList>
            <person name="Goeker M."/>
        </authorList>
    </citation>
    <scope>NUCLEOTIDE SEQUENCE [LARGE SCALE GENOMIC DNA]</scope>
    <source>
        <strain evidence="1 2">DSM 23522</strain>
    </source>
</reference>
<organism evidence="1 2">
    <name type="scientific">Arenibacter echinorum</name>
    <dbReference type="NCBI Taxonomy" id="440515"/>
    <lineage>
        <taxon>Bacteria</taxon>
        <taxon>Pseudomonadati</taxon>
        <taxon>Bacteroidota</taxon>
        <taxon>Flavobacteriia</taxon>
        <taxon>Flavobacteriales</taxon>
        <taxon>Flavobacteriaceae</taxon>
        <taxon>Arenibacter</taxon>
    </lineage>
</organism>
<dbReference type="Proteomes" id="UP000249696">
    <property type="component" value="Unassembled WGS sequence"/>
</dbReference>
<accession>A0A327RIQ4</accession>
<keyword evidence="2" id="KW-1185">Reference proteome</keyword>
<dbReference type="AlphaFoldDB" id="A0A327RIQ4"/>
<sequence length="769" mass="86528">MINTIVYIAHYFKRNRGRTFLMLTMVLVLGCSQSSKTSFGTNYLKISINEKGFIYSIKDLTKPQPRELSPSDRPSPLLTLYNSKLDTLYRPLSAEFNKSHSLIELVFPNNSKAEIRVEPKDKYLKFTLVSLTNREDIEGVQWGSIHTNITNLFGEIIGVARDTSETVNYAIGMLALDDNTLGGTSRTIGDAAPFQYVIHSPDTIQYPLPDDLHEGQIFTLGGNGISDVAFYAHKEPYYRILYGNAAEIDNKGRISITYNSRDRTKKREVYFSLIPNMEANTPNHLQVEPVPGVDYIGSSVALWGSPDSTALMNVIQDIVLNEGLPYPTIDGKWVKDPTAYVPDAITSGGLYDSIISYTSRLGFKAISLYDQSFLRPDRGNDGYIDGKDFQKQPLKLTSGNLSHKEFAKMAAKYGLTIGRTPITTSLAPGTKDASPIPSDSLCCQQKRLLVNNIGTTDTLIFVDDPKYLNEIASWEGHAKNLNMVKIGKELIHYLGVSEEEPYRLLNVERGYWGTTPAEHRTNDTICKLQVTINYGYDGLIPNLQLQDKIAEYYADVSYINGLGYYDFDGQEFLFNNGHGYYSAKRFFRKMFDRAAMHGIPSIRFTGATLSEGSWHYQSIWNVGGGKNLYDVETREWGSTTSQGKDLRDVTYANYFPVGMGGNFPIKANSTVEHYEHIQAISVGLGTTYSLYLNQKDVESCPEKEAIFKVIRTWENARAANAFPRDVKKLLTKPEKNWRLLDGENKDTWILNELKDGKNVKSYILNRVQG</sequence>
<dbReference type="EMBL" id="QLLN01000001">
    <property type="protein sequence ID" value="RAJ15444.1"/>
    <property type="molecule type" value="Genomic_DNA"/>
</dbReference>
<gene>
    <name evidence="1" type="ORF">LV92_00138</name>
</gene>
<evidence type="ECO:0000313" key="1">
    <source>
        <dbReference type="EMBL" id="RAJ15444.1"/>
    </source>
</evidence>